<comment type="similarity">
    <text evidence="4">Belongs to the methyl-accepting chemotaxis (MCP) protein family.</text>
</comment>
<keyword evidence="2" id="KW-1003">Cell membrane</keyword>
<dbReference type="PANTHER" id="PTHR32089">
    <property type="entry name" value="METHYL-ACCEPTING CHEMOTAXIS PROTEIN MCPB"/>
    <property type="match status" value="1"/>
</dbReference>
<evidence type="ECO:0000256" key="2">
    <source>
        <dbReference type="ARBA" id="ARBA00022519"/>
    </source>
</evidence>
<sequence>MSALSVQGRITLIAGCCLLVTAAALVASSIYNANKMQQQVRQATMHEAQQSAENWMKAMGSEQAAKVTSYLDEAYFRASLLAESVLFQRKNAAENFVHSEALRSAVNQQLHDAVASSTNLLGVYAVFEPDQLDGEDSNYQGSTALGSNDKGRFSSYWAYDNGKIEPEVQNEDVLADESPTEAGGIENEWYRCSIRTRALCLLEPYLDDVGDKQILMTSVTVPLLEQETLLGMVGVDISLATLQSLVSTMDKELYDGKGRILLVSHEGRVAGADEFDVTMGRGLDQKYQGLASELKGWLSQGQELTRWSSDGALLQTFVPVSMRGTDRKWGIYIELPRAVVLASAQQLQDELASEANRSVVSQLSIGVLISLVALSFIWLMARQIVAPIRAVVARLKDIASGEGDLTQRIEIQRQDEIGELAKWFNSFLNKLQSTISQVIDTVSGTRNSAERAAQVAERTSSGMQAQYQEIDLVATAFEELSATALQVSGNAGSAVAAANTTDAAAQEGKYVVADTQEAMRKLMTIINDAQPVVERLSANSDNINDILIVIQGIAEQTNLLALNAAIEAARAGEQGRGFAVVADEVRNLAGRTQNAIVEIQTLISQLQSGTGAVVKAIRDGHGQADETLAKVDLSVQVLEQIIQSVSTIHQMNEQIARAAQEQSRVADEINRNVSNIRDVSHTIRAEAATSAENGRELSALADKQQQLVGQFKV</sequence>
<dbReference type="RefSeq" id="WP_064338581.1">
    <property type="nucleotide sequence ID" value="NZ_AP022281.1"/>
</dbReference>
<dbReference type="FunFam" id="1.10.287.950:FF:000001">
    <property type="entry name" value="Methyl-accepting chemotaxis sensory transducer"/>
    <property type="match status" value="1"/>
</dbReference>
<dbReference type="Pfam" id="PF00015">
    <property type="entry name" value="MCPsignal"/>
    <property type="match status" value="1"/>
</dbReference>
<reference evidence="5 6" key="1">
    <citation type="journal article" date="2016" name="J. Clin. Microbiol.">
        <title>Detection and Whole-Genome Sequencing of Carbapenemase-Producing Aeromonas hydrophila Isolates from Routine Perirectal Surveillance Culture.</title>
        <authorList>
            <person name="Hughes H.Y."/>
            <person name="Conlan S.P."/>
            <person name="Lau A.F."/>
            <person name="Dekker J.P."/>
            <person name="Michelin A.V."/>
            <person name="Youn J.H."/>
            <person name="Henderson D.K."/>
            <person name="Frank K.M."/>
            <person name="Segre J.A."/>
            <person name="Palmore T.N."/>
        </authorList>
    </citation>
    <scope>NUCLEOTIDE SEQUENCE [LARGE SCALE GENOMIC DNA]</scope>
    <source>
        <strain evidence="5 6">AVNIH1</strain>
    </source>
</reference>
<dbReference type="Gene3D" id="3.30.450.20">
    <property type="entry name" value="PAS domain"/>
    <property type="match status" value="1"/>
</dbReference>
<evidence type="ECO:0000256" key="1">
    <source>
        <dbReference type="ARBA" id="ARBA00004429"/>
    </source>
</evidence>
<dbReference type="EMBL" id="CP014774">
    <property type="protein sequence ID" value="ANB52528.1"/>
    <property type="molecule type" value="Genomic_DNA"/>
</dbReference>
<dbReference type="Pfam" id="PF00672">
    <property type="entry name" value="HAMP"/>
    <property type="match status" value="1"/>
</dbReference>
<dbReference type="PROSITE" id="PS50885">
    <property type="entry name" value="HAMP"/>
    <property type="match status" value="1"/>
</dbReference>
<comment type="subcellular location">
    <subcellularLocation>
        <location evidence="1">Cell inner membrane</location>
        <topology evidence="1">Multi-pass membrane protein</topology>
    </subcellularLocation>
</comment>
<keyword evidence="2" id="KW-0472">Membrane</keyword>
<evidence type="ECO:0000256" key="4">
    <source>
        <dbReference type="ARBA" id="ARBA00029447"/>
    </source>
</evidence>
<dbReference type="InterPro" id="IPR004089">
    <property type="entry name" value="MCPsignal_dom"/>
</dbReference>
<keyword evidence="3" id="KW-0807">Transducer</keyword>
<dbReference type="CDD" id="cd06225">
    <property type="entry name" value="HAMP"/>
    <property type="match status" value="1"/>
</dbReference>
<dbReference type="CDD" id="cd12913">
    <property type="entry name" value="PDC1_MCP_like"/>
    <property type="match status" value="1"/>
</dbReference>
<dbReference type="PANTHER" id="PTHR32089:SF112">
    <property type="entry name" value="LYSOZYME-LIKE PROTEIN-RELATED"/>
    <property type="match status" value="1"/>
</dbReference>
<dbReference type="Proteomes" id="UP000076809">
    <property type="component" value="Chromosome"/>
</dbReference>
<proteinExistence type="inferred from homology"/>
<dbReference type="InterPro" id="IPR003660">
    <property type="entry name" value="HAMP_dom"/>
</dbReference>
<evidence type="ECO:0000313" key="6">
    <source>
        <dbReference type="Proteomes" id="UP000076809"/>
    </source>
</evidence>
<organism evidence="5 6">
    <name type="scientific">Aeromonas veronii</name>
    <dbReference type="NCBI Taxonomy" id="654"/>
    <lineage>
        <taxon>Bacteria</taxon>
        <taxon>Pseudomonadati</taxon>
        <taxon>Pseudomonadota</taxon>
        <taxon>Gammaproteobacteria</taxon>
        <taxon>Aeromonadales</taxon>
        <taxon>Aeromonadaceae</taxon>
        <taxon>Aeromonas</taxon>
    </lineage>
</organism>
<dbReference type="GO" id="GO:0006935">
    <property type="term" value="P:chemotaxis"/>
    <property type="evidence" value="ECO:0007669"/>
    <property type="project" value="InterPro"/>
</dbReference>
<gene>
    <name evidence="5" type="ORF">WM43_07540</name>
</gene>
<dbReference type="GO" id="GO:0005886">
    <property type="term" value="C:plasma membrane"/>
    <property type="evidence" value="ECO:0007669"/>
    <property type="project" value="UniProtKB-SubCell"/>
</dbReference>
<accession>A0A165RRP4</accession>
<dbReference type="InterPro" id="IPR000727">
    <property type="entry name" value="T_SNARE_dom"/>
</dbReference>
<dbReference type="GO" id="GO:0007165">
    <property type="term" value="P:signal transduction"/>
    <property type="evidence" value="ECO:0007669"/>
    <property type="project" value="UniProtKB-KW"/>
</dbReference>
<dbReference type="SUPFAM" id="SSF58104">
    <property type="entry name" value="Methyl-accepting chemotaxis protein (MCP) signaling domain"/>
    <property type="match status" value="1"/>
</dbReference>
<dbReference type="CDD" id="cd11386">
    <property type="entry name" value="MCP_signal"/>
    <property type="match status" value="1"/>
</dbReference>
<dbReference type="PRINTS" id="PR00260">
    <property type="entry name" value="CHEMTRNSDUCR"/>
</dbReference>
<dbReference type="GO" id="GO:0004888">
    <property type="term" value="F:transmembrane signaling receptor activity"/>
    <property type="evidence" value="ECO:0007669"/>
    <property type="project" value="InterPro"/>
</dbReference>
<keyword evidence="2" id="KW-0997">Cell inner membrane</keyword>
<protein>
    <submittedName>
        <fullName evidence="5">Chemotaxis protein</fullName>
    </submittedName>
</protein>
<dbReference type="PROSITE" id="PS50111">
    <property type="entry name" value="CHEMOTAXIS_TRANSDUC_2"/>
    <property type="match status" value="1"/>
</dbReference>
<dbReference type="InterPro" id="IPR004090">
    <property type="entry name" value="Chemotax_Me-accpt_rcpt"/>
</dbReference>
<dbReference type="Pfam" id="PF22673">
    <property type="entry name" value="MCP-like_PDC_1"/>
    <property type="match status" value="1"/>
</dbReference>
<dbReference type="AlphaFoldDB" id="A0A165RRP4"/>
<dbReference type="Gene3D" id="1.10.287.950">
    <property type="entry name" value="Methyl-accepting chemotaxis protein"/>
    <property type="match status" value="1"/>
</dbReference>
<dbReference type="SMART" id="SM00283">
    <property type="entry name" value="MA"/>
    <property type="match status" value="1"/>
</dbReference>
<evidence type="ECO:0000313" key="5">
    <source>
        <dbReference type="EMBL" id="ANB52528.1"/>
    </source>
</evidence>
<dbReference type="SMART" id="SM00304">
    <property type="entry name" value="HAMP"/>
    <property type="match status" value="1"/>
</dbReference>
<name>A0A165RRP4_AERVE</name>
<evidence type="ECO:0000256" key="3">
    <source>
        <dbReference type="ARBA" id="ARBA00023224"/>
    </source>
</evidence>
<dbReference type="PROSITE" id="PS50192">
    <property type="entry name" value="T_SNARE"/>
    <property type="match status" value="1"/>
</dbReference>